<name>C6LG19_9FIRM</name>
<accession>C6LG19</accession>
<keyword evidence="1" id="KW-0472">Membrane</keyword>
<dbReference type="RefSeq" id="WP_006862363.1">
    <property type="nucleotide sequence ID" value="NZ_ACCL02000011.1"/>
</dbReference>
<proteinExistence type="predicted"/>
<dbReference type="EMBL" id="ACCL02000011">
    <property type="protein sequence ID" value="EET60383.1"/>
    <property type="molecule type" value="Genomic_DNA"/>
</dbReference>
<evidence type="ECO:0000313" key="2">
    <source>
        <dbReference type="EMBL" id="EET60383.1"/>
    </source>
</evidence>
<evidence type="ECO:0000313" key="3">
    <source>
        <dbReference type="Proteomes" id="UP000005561"/>
    </source>
</evidence>
<feature type="transmembrane region" description="Helical" evidence="1">
    <location>
        <begin position="35"/>
        <end position="57"/>
    </location>
</feature>
<protein>
    <submittedName>
        <fullName evidence="2">Uncharacterized protein</fullName>
    </submittedName>
</protein>
<organism evidence="2 3">
    <name type="scientific">Marvinbryantia formatexigens DSM 14469</name>
    <dbReference type="NCBI Taxonomy" id="478749"/>
    <lineage>
        <taxon>Bacteria</taxon>
        <taxon>Bacillati</taxon>
        <taxon>Bacillota</taxon>
        <taxon>Clostridia</taxon>
        <taxon>Lachnospirales</taxon>
        <taxon>Lachnospiraceae</taxon>
        <taxon>Marvinbryantia</taxon>
    </lineage>
</organism>
<keyword evidence="3" id="KW-1185">Reference proteome</keyword>
<sequence>MKYIQFLRTYAAVATGLLLGAGTASILWINTDMDICSLLFAGMLVFSITASGFMVLTEAYPGRVRIREHKKPERKLQIYTLEGKPQWIPSETCDGMEELRIVVSR</sequence>
<reference evidence="2" key="1">
    <citation type="submission" date="2009-07" db="EMBL/GenBank/DDBJ databases">
        <authorList>
            <person name="Weinstock G."/>
            <person name="Sodergren E."/>
            <person name="Clifton S."/>
            <person name="Fulton L."/>
            <person name="Fulton B."/>
            <person name="Courtney L."/>
            <person name="Fronick C."/>
            <person name="Harrison M."/>
            <person name="Strong C."/>
            <person name="Farmer C."/>
            <person name="Delahaunty K."/>
            <person name="Markovic C."/>
            <person name="Hall O."/>
            <person name="Minx P."/>
            <person name="Tomlinson C."/>
            <person name="Mitreva M."/>
            <person name="Nelson J."/>
            <person name="Hou S."/>
            <person name="Wollam A."/>
            <person name="Pepin K.H."/>
            <person name="Johnson M."/>
            <person name="Bhonagiri V."/>
            <person name="Nash W.E."/>
            <person name="Warren W."/>
            <person name="Chinwalla A."/>
            <person name="Mardis E.R."/>
            <person name="Wilson R.K."/>
        </authorList>
    </citation>
    <scope>NUCLEOTIDE SEQUENCE [LARGE SCALE GENOMIC DNA]</scope>
    <source>
        <strain evidence="2">DSM 14469</strain>
    </source>
</reference>
<evidence type="ECO:0000256" key="1">
    <source>
        <dbReference type="SAM" id="Phobius"/>
    </source>
</evidence>
<gene>
    <name evidence="2" type="ORF">BRYFOR_07579</name>
</gene>
<dbReference type="STRING" id="168384.SAMN05660368_03711"/>
<dbReference type="AlphaFoldDB" id="C6LG19"/>
<keyword evidence="1" id="KW-1133">Transmembrane helix</keyword>
<feature type="transmembrane region" description="Helical" evidence="1">
    <location>
        <begin position="7"/>
        <end position="29"/>
    </location>
</feature>
<comment type="caution">
    <text evidence="2">The sequence shown here is derived from an EMBL/GenBank/DDBJ whole genome shotgun (WGS) entry which is preliminary data.</text>
</comment>
<keyword evidence="1" id="KW-0812">Transmembrane</keyword>
<dbReference type="Proteomes" id="UP000005561">
    <property type="component" value="Unassembled WGS sequence"/>
</dbReference>